<evidence type="ECO:0000256" key="4">
    <source>
        <dbReference type="ARBA" id="ARBA00023065"/>
    </source>
</evidence>
<keyword evidence="2" id="KW-0633">Potassium transport</keyword>
<feature type="domain" description="Cation/H(+) antiporter C-terminal" evidence="5">
    <location>
        <begin position="200"/>
        <end position="285"/>
    </location>
</feature>
<keyword evidence="3" id="KW-0630">Potassium</keyword>
<dbReference type="GO" id="GO:0012505">
    <property type="term" value="C:endomembrane system"/>
    <property type="evidence" value="ECO:0007669"/>
    <property type="project" value="TreeGrafter"/>
</dbReference>
<keyword evidence="7" id="KW-1185">Reference proteome</keyword>
<evidence type="ECO:0000259" key="5">
    <source>
        <dbReference type="Pfam" id="PF23259"/>
    </source>
</evidence>
<evidence type="ECO:0000256" key="1">
    <source>
        <dbReference type="ARBA" id="ARBA00022448"/>
    </source>
</evidence>
<gene>
    <name evidence="6" type="ORF">RHSIM_Rhsim13G0193000</name>
</gene>
<reference evidence="6" key="1">
    <citation type="submission" date="2019-11" db="EMBL/GenBank/DDBJ databases">
        <authorList>
            <person name="Liu Y."/>
            <person name="Hou J."/>
            <person name="Li T.-Q."/>
            <person name="Guan C.-H."/>
            <person name="Wu X."/>
            <person name="Wu H.-Z."/>
            <person name="Ling F."/>
            <person name="Zhang R."/>
            <person name="Shi X.-G."/>
            <person name="Ren J.-P."/>
            <person name="Chen E.-F."/>
            <person name="Sun J.-M."/>
        </authorList>
    </citation>
    <scope>NUCLEOTIDE SEQUENCE</scope>
    <source>
        <strain evidence="6">Adult_tree_wgs_1</strain>
        <tissue evidence="6">Leaves</tissue>
    </source>
</reference>
<proteinExistence type="predicted"/>
<dbReference type="InterPro" id="IPR050794">
    <property type="entry name" value="CPA2_transporter"/>
</dbReference>
<dbReference type="GO" id="GO:0006813">
    <property type="term" value="P:potassium ion transport"/>
    <property type="evidence" value="ECO:0007669"/>
    <property type="project" value="UniProtKB-KW"/>
</dbReference>
<evidence type="ECO:0000256" key="3">
    <source>
        <dbReference type="ARBA" id="ARBA00022958"/>
    </source>
</evidence>
<name>A0A834FZN6_RHOSS</name>
<evidence type="ECO:0000256" key="2">
    <source>
        <dbReference type="ARBA" id="ARBA00022538"/>
    </source>
</evidence>
<dbReference type="OrthoDB" id="1288932at2759"/>
<dbReference type="GO" id="GO:0006885">
    <property type="term" value="P:regulation of pH"/>
    <property type="evidence" value="ECO:0007669"/>
    <property type="project" value="TreeGrafter"/>
</dbReference>
<dbReference type="Proteomes" id="UP000626092">
    <property type="component" value="Unassembled WGS sequence"/>
</dbReference>
<accession>A0A834FZN6</accession>
<dbReference type="InterPro" id="IPR057290">
    <property type="entry name" value="CHX17_C"/>
</dbReference>
<dbReference type="PANTHER" id="PTHR32468:SF82">
    <property type="entry name" value="CATION_H(+) ANTIPORTER 15-LIKE"/>
    <property type="match status" value="1"/>
</dbReference>
<dbReference type="GO" id="GO:0098662">
    <property type="term" value="P:inorganic cation transmembrane transport"/>
    <property type="evidence" value="ECO:0007669"/>
    <property type="project" value="TreeGrafter"/>
</dbReference>
<comment type="caution">
    <text evidence="6">The sequence shown here is derived from an EMBL/GenBank/DDBJ whole genome shotgun (WGS) entry which is preliminary data.</text>
</comment>
<dbReference type="Pfam" id="PF23259">
    <property type="entry name" value="CHX17_C"/>
    <property type="match status" value="1"/>
</dbReference>
<evidence type="ECO:0000313" key="7">
    <source>
        <dbReference type="Proteomes" id="UP000626092"/>
    </source>
</evidence>
<dbReference type="AlphaFoldDB" id="A0A834FZN6"/>
<organism evidence="6 7">
    <name type="scientific">Rhododendron simsii</name>
    <name type="common">Sims's rhododendron</name>
    <dbReference type="NCBI Taxonomy" id="118357"/>
    <lineage>
        <taxon>Eukaryota</taxon>
        <taxon>Viridiplantae</taxon>
        <taxon>Streptophyta</taxon>
        <taxon>Embryophyta</taxon>
        <taxon>Tracheophyta</taxon>
        <taxon>Spermatophyta</taxon>
        <taxon>Magnoliopsida</taxon>
        <taxon>eudicotyledons</taxon>
        <taxon>Gunneridae</taxon>
        <taxon>Pentapetalae</taxon>
        <taxon>asterids</taxon>
        <taxon>Ericales</taxon>
        <taxon>Ericaceae</taxon>
        <taxon>Ericoideae</taxon>
        <taxon>Rhodoreae</taxon>
        <taxon>Rhododendron</taxon>
    </lineage>
</organism>
<keyword evidence="1" id="KW-0813">Transport</keyword>
<dbReference type="Gene3D" id="3.40.50.12370">
    <property type="match status" value="1"/>
</dbReference>
<dbReference type="PANTHER" id="PTHR32468">
    <property type="entry name" value="CATION/H + ANTIPORTER"/>
    <property type="match status" value="1"/>
</dbReference>
<keyword evidence="4" id="KW-0406">Ion transport</keyword>
<evidence type="ECO:0000313" key="6">
    <source>
        <dbReference type="EMBL" id="KAF7120407.1"/>
    </source>
</evidence>
<protein>
    <recommendedName>
        <fullName evidence="5">Cation/H(+) antiporter C-terminal domain-containing protein</fullName>
    </recommendedName>
</protein>
<sequence length="340" mass="37461">MAFVIKRRGSLLSKATVVDYVAKQGKDRLCVRITIPDIAKLRGGVRRGCLEIKGGPGDTLFLWVGLWGIFCRGRRGIVGEILEETNLAIRDVNENVLASAPCSVGILINRGLAHTANLASRVVMLYFGGPDDREALSLAWRIAKNPDFTLSVVRFLPTGKSLPSIVEPMDFMSRPHEVVAVNIETERERQLDDAYLDKFRTAMETNTSTQYVEMLLENEEETVTAIKSMDRCHDLFIVGRGGGATSPLTAGLADWCDCPELGAVGDILITSEHSSAFAVLVVQQYGMLGPRQSVDRSGSTTSSLTYREDIGSMAWSRPSVEEDGRIDSFVSRRTENIHDY</sequence>
<dbReference type="EMBL" id="WJXA01000013">
    <property type="protein sequence ID" value="KAF7120407.1"/>
    <property type="molecule type" value="Genomic_DNA"/>
</dbReference>